<dbReference type="InterPro" id="IPR012340">
    <property type="entry name" value="NA-bd_OB-fold"/>
</dbReference>
<evidence type="ECO:0000256" key="1">
    <source>
        <dbReference type="ARBA" id="ARBA00023125"/>
    </source>
</evidence>
<feature type="region of interest" description="Disordered" evidence="2">
    <location>
        <begin position="127"/>
        <end position="154"/>
    </location>
</feature>
<sequence length="459" mass="52609">MAVHLSQIFRLSEGFFQRLEEDGIEDSKPVLQVLKSIAVDEGSPNLLHLSDGSASYNLITLVGTAMRKFEINGVKGYQPIIEVLKFHRRRVPWGEAERIHLVIEDFNLLVRDGRGAGAEFHHNEQTIYGNSDKNSQSPLDQNSRSQSPPKKVMKSNILDNCEEREIRRVLLDDISHHFKEYIDVVAVVHKMENPRSKKTKKNGYQLLQEIELIDEADIPVNLAVWGDKCKEFTRNFSFKPIILKNVYVKEQLHLKGYELTAVPRTEIIMDERNETAKNVLRWYQTRGPNGSLYDGAVTIKYIQDCYKGGQFNENSYFNIIGEVIGLGDTFHYKTCVDTNCSSKVEEVKNRIFKCRNCKATSTQFNTKSIVIIYVKDNSSSTQRIFAYNDVAENFLGKKGSEILGTVIMHSNNKENIKRLLGSDIIGKKYFFRIKVDVINDKKWNIIYFKPVQSTGHSNP</sequence>
<reference evidence="6" key="1">
    <citation type="submission" date="2017-02" db="UniProtKB">
        <authorList>
            <consortium name="WormBaseParasite"/>
        </authorList>
    </citation>
    <scope>IDENTIFICATION</scope>
</reference>
<name>A0A0N5CCR6_STREA</name>
<dbReference type="STRING" id="174720.A0A0N5CCR6"/>
<organism evidence="5 6">
    <name type="scientific">Strongyloides papillosus</name>
    <name type="common">Intestinal threadworm</name>
    <dbReference type="NCBI Taxonomy" id="174720"/>
    <lineage>
        <taxon>Eukaryota</taxon>
        <taxon>Metazoa</taxon>
        <taxon>Ecdysozoa</taxon>
        <taxon>Nematoda</taxon>
        <taxon>Chromadorea</taxon>
        <taxon>Rhabditida</taxon>
        <taxon>Tylenchina</taxon>
        <taxon>Panagrolaimomorpha</taxon>
        <taxon>Strongyloidoidea</taxon>
        <taxon>Strongyloididae</taxon>
        <taxon>Strongyloides</taxon>
    </lineage>
</organism>
<dbReference type="InterPro" id="IPR031657">
    <property type="entry name" value="REPA_OB_2"/>
</dbReference>
<proteinExistence type="predicted"/>
<dbReference type="GO" id="GO:0003677">
    <property type="term" value="F:DNA binding"/>
    <property type="evidence" value="ECO:0007669"/>
    <property type="project" value="UniProtKB-KW"/>
</dbReference>
<accession>A0A0N5CCR6</accession>
<dbReference type="Pfam" id="PF16900">
    <property type="entry name" value="REPA_OB_2"/>
    <property type="match status" value="1"/>
</dbReference>
<evidence type="ECO:0000259" key="4">
    <source>
        <dbReference type="Pfam" id="PF16900"/>
    </source>
</evidence>
<dbReference type="Proteomes" id="UP000046392">
    <property type="component" value="Unplaced"/>
</dbReference>
<feature type="domain" description="Replication factor A C-terminal" evidence="3">
    <location>
        <begin position="327"/>
        <end position="436"/>
    </location>
</feature>
<evidence type="ECO:0000313" key="5">
    <source>
        <dbReference type="Proteomes" id="UP000046392"/>
    </source>
</evidence>
<evidence type="ECO:0000256" key="2">
    <source>
        <dbReference type="SAM" id="MobiDB-lite"/>
    </source>
</evidence>
<feature type="domain" description="Replication protein A OB" evidence="4">
    <location>
        <begin position="179"/>
        <end position="249"/>
    </location>
</feature>
<keyword evidence="1" id="KW-0238">DNA-binding</keyword>
<evidence type="ECO:0000259" key="3">
    <source>
        <dbReference type="Pfam" id="PF08646"/>
    </source>
</evidence>
<dbReference type="Pfam" id="PF08646">
    <property type="entry name" value="Rep_fac-A_C"/>
    <property type="match status" value="1"/>
</dbReference>
<dbReference type="AlphaFoldDB" id="A0A0N5CCR6"/>
<dbReference type="Gene3D" id="2.40.50.140">
    <property type="entry name" value="Nucleic acid-binding proteins"/>
    <property type="match status" value="2"/>
</dbReference>
<feature type="compositionally biased region" description="Polar residues" evidence="2">
    <location>
        <begin position="127"/>
        <end position="148"/>
    </location>
</feature>
<dbReference type="SUPFAM" id="SSF50249">
    <property type="entry name" value="Nucleic acid-binding proteins"/>
    <property type="match status" value="2"/>
</dbReference>
<keyword evidence="5" id="KW-1185">Reference proteome</keyword>
<dbReference type="InterPro" id="IPR013955">
    <property type="entry name" value="Rep_factor-A_C"/>
</dbReference>
<dbReference type="WBParaSite" id="SPAL_0001566600.1">
    <property type="protein sequence ID" value="SPAL_0001566600.1"/>
    <property type="gene ID" value="SPAL_0001566600"/>
</dbReference>
<evidence type="ECO:0000313" key="6">
    <source>
        <dbReference type="WBParaSite" id="SPAL_0001566600.1"/>
    </source>
</evidence>
<protein>
    <submittedName>
        <fullName evidence="6">Rep_fac-A_C domain-containing protein</fullName>
    </submittedName>
</protein>